<name>A0A109UYB0_9SACH</name>
<organism evidence="1 2">
    <name type="scientific">Eremothecium sinecaudum</name>
    <dbReference type="NCBI Taxonomy" id="45286"/>
    <lineage>
        <taxon>Eukaryota</taxon>
        <taxon>Fungi</taxon>
        <taxon>Dikarya</taxon>
        <taxon>Ascomycota</taxon>
        <taxon>Saccharomycotina</taxon>
        <taxon>Saccharomycetes</taxon>
        <taxon>Saccharomycetales</taxon>
        <taxon>Saccharomycetaceae</taxon>
        <taxon>Eremothecium</taxon>
    </lineage>
</organism>
<dbReference type="GO" id="GO:0000398">
    <property type="term" value="P:mRNA splicing, via spliceosome"/>
    <property type="evidence" value="ECO:0007669"/>
    <property type="project" value="TreeGrafter"/>
</dbReference>
<dbReference type="PANTHER" id="PTHR20978:SF0">
    <property type="entry name" value="SPLICING FACTOR 3B SUBUNIT 5"/>
    <property type="match status" value="1"/>
</dbReference>
<dbReference type="AlphaFoldDB" id="A0A109UYB0"/>
<dbReference type="PANTHER" id="PTHR20978">
    <property type="entry name" value="SPLICING FACTOR 3B SUBUNIT 5"/>
    <property type="match status" value="1"/>
</dbReference>
<dbReference type="Proteomes" id="UP000243052">
    <property type="component" value="Chromosome ii"/>
</dbReference>
<reference evidence="1 2" key="1">
    <citation type="submission" date="2016-01" db="EMBL/GenBank/DDBJ databases">
        <title>Genome sequence of the yeast Holleya sinecauda.</title>
        <authorList>
            <person name="Dietrich F.S."/>
        </authorList>
    </citation>
    <scope>NUCLEOTIDE SEQUENCE [LARGE SCALE GENOMIC DNA]</scope>
    <source>
        <strain evidence="1 2">ATCC 58844</strain>
    </source>
</reference>
<dbReference type="OrthoDB" id="274726at2759"/>
<dbReference type="EMBL" id="CP014242">
    <property type="protein sequence ID" value="AMD19372.1"/>
    <property type="molecule type" value="Genomic_DNA"/>
</dbReference>
<keyword evidence="2" id="KW-1185">Reference proteome</keyword>
<protein>
    <submittedName>
        <fullName evidence="1">HBR471Cp</fullName>
    </submittedName>
</protein>
<dbReference type="GO" id="GO:0071011">
    <property type="term" value="C:precatalytic spliceosome"/>
    <property type="evidence" value="ECO:0007669"/>
    <property type="project" value="TreeGrafter"/>
</dbReference>
<sequence length="80" mass="9146">MSDKIRQEQLFQTMKQKHLGLGTDNTSKAEWFTQINRDTYNTLIGHTSLLEYTALGSSSTKAETRLSLIDKMCNDYTRGI</sequence>
<dbReference type="InterPro" id="IPR009846">
    <property type="entry name" value="SF3b5/RDS3-10"/>
</dbReference>
<dbReference type="Pfam" id="PF07189">
    <property type="entry name" value="SF3b10"/>
    <property type="match status" value="1"/>
</dbReference>
<dbReference type="STRING" id="45286.A0A109UYB0"/>
<dbReference type="GeneID" id="28721663"/>
<dbReference type="RefSeq" id="XP_017986368.1">
    <property type="nucleotide sequence ID" value="XM_018130879.1"/>
</dbReference>
<evidence type="ECO:0000313" key="2">
    <source>
        <dbReference type="Proteomes" id="UP000243052"/>
    </source>
</evidence>
<dbReference type="GO" id="GO:0005686">
    <property type="term" value="C:U2 snRNP"/>
    <property type="evidence" value="ECO:0007669"/>
    <property type="project" value="TreeGrafter"/>
</dbReference>
<gene>
    <name evidence="1" type="ORF">AW171_hschr21200</name>
</gene>
<proteinExistence type="predicted"/>
<accession>A0A109UYB0</accession>
<evidence type="ECO:0000313" key="1">
    <source>
        <dbReference type="EMBL" id="AMD19372.1"/>
    </source>
</evidence>